<evidence type="ECO:0000256" key="1">
    <source>
        <dbReference type="SAM" id="MobiDB-lite"/>
    </source>
</evidence>
<gene>
    <name evidence="2" type="ORF">C4886_06325</name>
</gene>
<sequence length="106" mass="11833">MVGTRCVGVSRWSYLAPEASDGKVLCGHKPQSKPHLSEPGTHQRTWRVMGRPARQKTQTLSMTRRNDRTRHDHAAAPPAVRPSLSPSLPTHKKKSPKKAQKRGVPR</sequence>
<evidence type="ECO:0000313" key="3">
    <source>
        <dbReference type="Proteomes" id="UP000253208"/>
    </source>
</evidence>
<dbReference type="AlphaFoldDB" id="A0A367G1W2"/>
<dbReference type="Proteomes" id="UP000253208">
    <property type="component" value="Unassembled WGS sequence"/>
</dbReference>
<comment type="caution">
    <text evidence="2">The sequence shown here is derived from an EMBL/GenBank/DDBJ whole genome shotgun (WGS) entry which is preliminary data.</text>
</comment>
<name>A0A367G1W2_9FIRM</name>
<feature type="compositionally biased region" description="Basic and acidic residues" evidence="1">
    <location>
        <begin position="64"/>
        <end position="74"/>
    </location>
</feature>
<accession>A0A367G1W2</accession>
<feature type="compositionally biased region" description="Basic residues" evidence="1">
    <location>
        <begin position="90"/>
        <end position="106"/>
    </location>
</feature>
<reference evidence="2 3" key="1">
    <citation type="submission" date="2018-02" db="EMBL/GenBank/DDBJ databases">
        <title>Complete genome sequencing of Faecalibacterium prausnitzii strains isolated from the human gut.</title>
        <authorList>
            <person name="Fitzgerald B.C."/>
            <person name="Shkoporov A.N."/>
            <person name="Ross P.R."/>
            <person name="Hill C."/>
        </authorList>
    </citation>
    <scope>NUCLEOTIDE SEQUENCE [LARGE SCALE GENOMIC DNA]</scope>
    <source>
        <strain evidence="2 3">APC942/31-1</strain>
    </source>
</reference>
<proteinExistence type="predicted"/>
<feature type="region of interest" description="Disordered" evidence="1">
    <location>
        <begin position="27"/>
        <end position="106"/>
    </location>
</feature>
<organism evidence="2 3">
    <name type="scientific">Blautia obeum</name>
    <dbReference type="NCBI Taxonomy" id="40520"/>
    <lineage>
        <taxon>Bacteria</taxon>
        <taxon>Bacillati</taxon>
        <taxon>Bacillota</taxon>
        <taxon>Clostridia</taxon>
        <taxon>Lachnospirales</taxon>
        <taxon>Lachnospiraceae</taxon>
        <taxon>Blautia</taxon>
    </lineage>
</organism>
<protein>
    <submittedName>
        <fullName evidence="2">Uncharacterized protein</fullName>
    </submittedName>
</protein>
<dbReference type="EMBL" id="PSQG01000007">
    <property type="protein sequence ID" value="RCH44625.1"/>
    <property type="molecule type" value="Genomic_DNA"/>
</dbReference>
<evidence type="ECO:0000313" key="2">
    <source>
        <dbReference type="EMBL" id="RCH44625.1"/>
    </source>
</evidence>